<evidence type="ECO:0000313" key="3">
    <source>
        <dbReference type="EMBL" id="UNK46436.1"/>
    </source>
</evidence>
<dbReference type="InterPro" id="IPR012341">
    <property type="entry name" value="6hp_glycosidase-like_sf"/>
</dbReference>
<sequence length="629" mass="67454">MVYRQPYVHDLTGVFAAPLQAWSEPHGQIRGHGAQGVYFGDDRVLARCLLTVNGQEPEWISTQSRSAGRADFLSFLRATAEGTDPLVTLNRSRAAQGGRLGEALTFTSALQDELELQVRVDLVADAIPLEQVRAGAAGEAGSVAPGEARWSWREGTRAVLTAEGAEAHFDGSLVRLEWTALLKPGTVVVLSWGIDYDDAGAPLTAASAPVLRTPSVTGDTRLQRLMSRSLTDLNSLRMAGRDAPADVFLAAGAPWFLTLYGRESLVAARLLLPIDSAVAEGTLRAVARWQGTAESDEAGEQPGLMVQEVRQRRLSMAVDAVVRELPPVIYGSPDATLLWIVLLHDAWHSGMPEDAVRNLLPQLDAALDWLRRHSDPGGDGFIRMPVPPLQGPGHQGAGDTRGAYLHLDGRAATGIVAPADVQAYAYEAARAASVLLDYFGEADAGDEWREYASRLAVNFRNRFWCSDDAGPYPAMALDDRNQPVDGVGSGMGHLLGTGLLDAEETRTVAGRLMDRTLFTGYGIRTLSTTNPGYWPTRRRAGAVWSQDTAWIVMGLLRTGFQEEAAQLAAGLLDAAEGFDYRLPELFSGQPALEVRPPLPYPSACRPHAGAAAAAVPVALALGGFRASAL</sequence>
<dbReference type="InterPro" id="IPR008928">
    <property type="entry name" value="6-hairpin_glycosidase_sf"/>
</dbReference>
<evidence type="ECO:0000259" key="1">
    <source>
        <dbReference type="Pfam" id="PF14742"/>
    </source>
</evidence>
<organism evidence="3 4">
    <name type="scientific">Arthrobacter sulfonylureivorans</name>
    <dbReference type="NCBI Taxonomy" id="2486855"/>
    <lineage>
        <taxon>Bacteria</taxon>
        <taxon>Bacillati</taxon>
        <taxon>Actinomycetota</taxon>
        <taxon>Actinomycetes</taxon>
        <taxon>Micrococcales</taxon>
        <taxon>Micrococcaceae</taxon>
        <taxon>Arthrobacter</taxon>
    </lineage>
</organism>
<evidence type="ECO:0000313" key="4">
    <source>
        <dbReference type="Proteomes" id="UP000829069"/>
    </source>
</evidence>
<accession>A0ABY3WAD2</accession>
<protein>
    <submittedName>
        <fullName evidence="3">Amylo-alpha-1,6-glucosidase</fullName>
    </submittedName>
</protein>
<feature type="domain" description="Mannosylglycerate hydrolase MGH1-like glycoside hydrolase" evidence="2">
    <location>
        <begin position="336"/>
        <end position="575"/>
    </location>
</feature>
<dbReference type="EMBL" id="CP093326">
    <property type="protein sequence ID" value="UNK46436.1"/>
    <property type="molecule type" value="Genomic_DNA"/>
</dbReference>
<feature type="domain" description="Putative glycogen debranching enzyme N-terminal" evidence="1">
    <location>
        <begin position="18"/>
        <end position="191"/>
    </location>
</feature>
<gene>
    <name evidence="3" type="ORF">MNQ99_03440</name>
</gene>
<name>A0ABY3WAD2_9MICC</name>
<dbReference type="Pfam" id="PF22422">
    <property type="entry name" value="MGH1-like_GH"/>
    <property type="match status" value="1"/>
</dbReference>
<keyword evidence="4" id="KW-1185">Reference proteome</keyword>
<reference evidence="3 4" key="1">
    <citation type="submission" date="2022-03" db="EMBL/GenBank/DDBJ databases">
        <title>Isotopic signatures of nitrous oxide derived from detoxification processes.</title>
        <authorList>
            <person name="Behrendt U."/>
            <person name="Buchen C."/>
            <person name="Well R."/>
            <person name="Ulrich A."/>
            <person name="Rohe L."/>
            <person name="Kolb S."/>
            <person name="Schloter M."/>
            <person name="Horn M.A."/>
            <person name="Augustin J."/>
        </authorList>
    </citation>
    <scope>NUCLEOTIDE SEQUENCE [LARGE SCALE GENOMIC DNA]</scope>
    <source>
        <strain evidence="3 4">S4-C24</strain>
    </source>
</reference>
<proteinExistence type="predicted"/>
<dbReference type="RefSeq" id="WP_241914460.1">
    <property type="nucleotide sequence ID" value="NZ_CP093326.1"/>
</dbReference>
<dbReference type="SUPFAM" id="SSF48208">
    <property type="entry name" value="Six-hairpin glycosidases"/>
    <property type="match status" value="1"/>
</dbReference>
<dbReference type="Gene3D" id="1.50.10.10">
    <property type="match status" value="1"/>
</dbReference>
<dbReference type="InterPro" id="IPR032856">
    <property type="entry name" value="GDE_N_bis"/>
</dbReference>
<dbReference type="Pfam" id="PF14742">
    <property type="entry name" value="GDE_N_bis"/>
    <property type="match status" value="1"/>
</dbReference>
<dbReference type="InterPro" id="IPR054491">
    <property type="entry name" value="MGH1-like_GH"/>
</dbReference>
<evidence type="ECO:0000259" key="2">
    <source>
        <dbReference type="Pfam" id="PF22422"/>
    </source>
</evidence>
<dbReference type="Proteomes" id="UP000829069">
    <property type="component" value="Chromosome"/>
</dbReference>